<name>A0A1I6P6L7_9EURY</name>
<dbReference type="Proteomes" id="UP000199199">
    <property type="component" value="Unassembled WGS sequence"/>
</dbReference>
<dbReference type="PROSITE" id="PS51257">
    <property type="entry name" value="PROKAR_LIPOPROTEIN"/>
    <property type="match status" value="1"/>
</dbReference>
<organism evidence="2 3">
    <name type="scientific">Halostagnicola kamekurae</name>
    <dbReference type="NCBI Taxonomy" id="619731"/>
    <lineage>
        <taxon>Archaea</taxon>
        <taxon>Methanobacteriati</taxon>
        <taxon>Methanobacteriota</taxon>
        <taxon>Stenosarchaea group</taxon>
        <taxon>Halobacteria</taxon>
        <taxon>Halobacteriales</taxon>
        <taxon>Natrialbaceae</taxon>
        <taxon>Halostagnicola</taxon>
    </lineage>
</organism>
<dbReference type="Gene3D" id="3.40.250.10">
    <property type="entry name" value="Rhodanese-like domain"/>
    <property type="match status" value="1"/>
</dbReference>
<dbReference type="EMBL" id="FOZS01000001">
    <property type="protein sequence ID" value="SFS35833.1"/>
    <property type="molecule type" value="Genomic_DNA"/>
</dbReference>
<dbReference type="Pfam" id="PF00581">
    <property type="entry name" value="Rhodanese"/>
    <property type="match status" value="1"/>
</dbReference>
<feature type="domain" description="Rhodanese" evidence="1">
    <location>
        <begin position="68"/>
        <end position="159"/>
    </location>
</feature>
<gene>
    <name evidence="2" type="ORF">SAMN04488556_0357</name>
</gene>
<proteinExistence type="predicted"/>
<dbReference type="PANTHER" id="PTHR43031">
    <property type="entry name" value="FAD-DEPENDENT OXIDOREDUCTASE"/>
    <property type="match status" value="1"/>
</dbReference>
<keyword evidence="3" id="KW-1185">Reference proteome</keyword>
<dbReference type="PANTHER" id="PTHR43031:SF1">
    <property type="entry name" value="PYRIDINE NUCLEOTIDE-DISULPHIDE OXIDOREDUCTASE"/>
    <property type="match status" value="1"/>
</dbReference>
<dbReference type="InterPro" id="IPR036873">
    <property type="entry name" value="Rhodanese-like_dom_sf"/>
</dbReference>
<dbReference type="OrthoDB" id="252224at2157"/>
<evidence type="ECO:0000259" key="1">
    <source>
        <dbReference type="PROSITE" id="PS50206"/>
    </source>
</evidence>
<dbReference type="InterPro" id="IPR001763">
    <property type="entry name" value="Rhodanese-like_dom"/>
</dbReference>
<dbReference type="SUPFAM" id="SSF52821">
    <property type="entry name" value="Rhodanese/Cell cycle control phosphatase"/>
    <property type="match status" value="1"/>
</dbReference>
<reference evidence="3" key="1">
    <citation type="submission" date="2016-10" db="EMBL/GenBank/DDBJ databases">
        <authorList>
            <person name="Varghese N."/>
            <person name="Submissions S."/>
        </authorList>
    </citation>
    <scope>NUCLEOTIDE SEQUENCE [LARGE SCALE GENOMIC DNA]</scope>
    <source>
        <strain evidence="3">DSM 22427</strain>
    </source>
</reference>
<accession>A0A1I6P6L7</accession>
<dbReference type="AlphaFoldDB" id="A0A1I6P6L7"/>
<dbReference type="SMART" id="SM00450">
    <property type="entry name" value="RHOD"/>
    <property type="match status" value="1"/>
</dbReference>
<keyword evidence="2" id="KW-0808">Transferase</keyword>
<dbReference type="PROSITE" id="PS50206">
    <property type="entry name" value="RHODANESE_3"/>
    <property type="match status" value="1"/>
</dbReference>
<sequence>MNRRSFLAVAGSGSLAIVAGCLDDIGIGGTNSDGDENTDRDESGYETQTFVGKEVPLVPVDEAYEWYENEEARFVDTRGMGQYDAGHIPGAVYSPAVGGDGTDPTDEWAHDTRIVTYCGCPHTLAGQRAAELKSEGFENVYAIDEGYGGWEDAEYPTERNDQNADVETHAIEGEADASNAGEYVDISTLEGSNYEVATIQPDGTYETEIRFPDVTAETELIVEAPDYTVEGTLEEFTSEPVTADS</sequence>
<dbReference type="InterPro" id="IPR050229">
    <property type="entry name" value="GlpE_sulfurtransferase"/>
</dbReference>
<evidence type="ECO:0000313" key="2">
    <source>
        <dbReference type="EMBL" id="SFS35833.1"/>
    </source>
</evidence>
<dbReference type="RefSeq" id="WP_092900745.1">
    <property type="nucleotide sequence ID" value="NZ_FOZS01000001.1"/>
</dbReference>
<dbReference type="CDD" id="cd00158">
    <property type="entry name" value="RHOD"/>
    <property type="match status" value="1"/>
</dbReference>
<evidence type="ECO:0000313" key="3">
    <source>
        <dbReference type="Proteomes" id="UP000199199"/>
    </source>
</evidence>
<protein>
    <submittedName>
        <fullName evidence="2">Rhodanese-related sulfurtransferase</fullName>
    </submittedName>
</protein>
<dbReference type="GO" id="GO:0016740">
    <property type="term" value="F:transferase activity"/>
    <property type="evidence" value="ECO:0007669"/>
    <property type="project" value="UniProtKB-KW"/>
</dbReference>